<evidence type="ECO:0000256" key="1">
    <source>
        <dbReference type="SAM" id="MobiDB-lite"/>
    </source>
</evidence>
<name>A0A134B837_9BACT</name>
<dbReference type="AlphaFoldDB" id="A0A134B837"/>
<feature type="compositionally biased region" description="Low complexity" evidence="1">
    <location>
        <begin position="58"/>
        <end position="77"/>
    </location>
</feature>
<comment type="caution">
    <text evidence="2">The sequence shown here is derived from an EMBL/GenBank/DDBJ whole genome shotgun (WGS) entry which is preliminary data.</text>
</comment>
<dbReference type="PATRIC" id="fig|419005.5.peg.1650"/>
<evidence type="ECO:0000313" key="2">
    <source>
        <dbReference type="EMBL" id="KXB76108.1"/>
    </source>
</evidence>
<feature type="compositionally biased region" description="Polar residues" evidence="1">
    <location>
        <begin position="39"/>
        <end position="57"/>
    </location>
</feature>
<accession>A0A134B837</accession>
<reference evidence="2 3" key="1">
    <citation type="submission" date="2016-01" db="EMBL/GenBank/DDBJ databases">
        <authorList>
            <person name="Oliw E.H."/>
        </authorList>
    </citation>
    <scope>NUCLEOTIDE SEQUENCE [LARGE SCALE GENOMIC DNA]</scope>
    <source>
        <strain evidence="2 3">DNF00307</strain>
    </source>
</reference>
<feature type="region of interest" description="Disordered" evidence="1">
    <location>
        <begin position="34"/>
        <end position="77"/>
    </location>
</feature>
<sequence length="77" mass="8518">MYNNIKIKFIKKRKIMDIKTFESLSCKEQIHLKGIAGAPNSSDSELAKSTSNDKSINSDTSTHSDTSSCNDSSTHHD</sequence>
<protein>
    <submittedName>
        <fullName evidence="2">Uncharacterized protein</fullName>
    </submittedName>
</protein>
<dbReference type="Proteomes" id="UP000070531">
    <property type="component" value="Unassembled WGS sequence"/>
</dbReference>
<proteinExistence type="predicted"/>
<evidence type="ECO:0000313" key="3">
    <source>
        <dbReference type="Proteomes" id="UP000070531"/>
    </source>
</evidence>
<organism evidence="2">
    <name type="scientific">Prevotella amnii</name>
    <dbReference type="NCBI Taxonomy" id="419005"/>
    <lineage>
        <taxon>Bacteria</taxon>
        <taxon>Pseudomonadati</taxon>
        <taxon>Bacteroidota</taxon>
        <taxon>Bacteroidia</taxon>
        <taxon>Bacteroidales</taxon>
        <taxon>Prevotellaceae</taxon>
        <taxon>Prevotella</taxon>
    </lineage>
</organism>
<gene>
    <name evidence="2" type="ORF">HMPREF1860_01652</name>
</gene>
<dbReference type="EMBL" id="LSDL01000106">
    <property type="protein sequence ID" value="KXB76108.1"/>
    <property type="molecule type" value="Genomic_DNA"/>
</dbReference>